<proteinExistence type="predicted"/>
<name>A0A9P8VTA1_9HYPO</name>
<evidence type="ECO:0000313" key="1">
    <source>
        <dbReference type="EMBL" id="KAH6874263.1"/>
    </source>
</evidence>
<accession>A0A9P8VTA1</accession>
<dbReference type="EMBL" id="JAGPYM010000040">
    <property type="protein sequence ID" value="KAH6874263.1"/>
    <property type="molecule type" value="Genomic_DNA"/>
</dbReference>
<sequence length="82" mass="9412">MSLTREVFESATVCCKRLMYNWEPADINFKDIRDRISTTTLGYSFFPDPANNLSDVYLELFLRACVSPIDGLVKKHTEDQSS</sequence>
<comment type="caution">
    <text evidence="1">The sequence shown here is derived from an EMBL/GenBank/DDBJ whole genome shotgun (WGS) entry which is preliminary data.</text>
</comment>
<reference evidence="1 2" key="1">
    <citation type="journal article" date="2021" name="Nat. Commun.">
        <title>Genetic determinants of endophytism in the Arabidopsis root mycobiome.</title>
        <authorList>
            <person name="Mesny F."/>
            <person name="Miyauchi S."/>
            <person name="Thiergart T."/>
            <person name="Pickel B."/>
            <person name="Atanasova L."/>
            <person name="Karlsson M."/>
            <person name="Huettel B."/>
            <person name="Barry K.W."/>
            <person name="Haridas S."/>
            <person name="Chen C."/>
            <person name="Bauer D."/>
            <person name="Andreopoulos W."/>
            <person name="Pangilinan J."/>
            <person name="LaButti K."/>
            <person name="Riley R."/>
            <person name="Lipzen A."/>
            <person name="Clum A."/>
            <person name="Drula E."/>
            <person name="Henrissat B."/>
            <person name="Kohler A."/>
            <person name="Grigoriev I.V."/>
            <person name="Martin F.M."/>
            <person name="Hacquard S."/>
        </authorList>
    </citation>
    <scope>NUCLEOTIDE SEQUENCE [LARGE SCALE GENOMIC DNA]</scope>
    <source>
        <strain evidence="1 2">MPI-CAGE-CH-0241</strain>
    </source>
</reference>
<dbReference type="AlphaFoldDB" id="A0A9P8VTA1"/>
<dbReference type="OrthoDB" id="4845846at2759"/>
<evidence type="ECO:0000313" key="2">
    <source>
        <dbReference type="Proteomes" id="UP000777438"/>
    </source>
</evidence>
<protein>
    <submittedName>
        <fullName evidence="1">Uncharacterized protein</fullName>
    </submittedName>
</protein>
<dbReference type="Proteomes" id="UP000777438">
    <property type="component" value="Unassembled WGS sequence"/>
</dbReference>
<keyword evidence="2" id="KW-1185">Reference proteome</keyword>
<gene>
    <name evidence="1" type="ORF">B0T10DRAFT_415606</name>
</gene>
<organism evidence="1 2">
    <name type="scientific">Thelonectria olida</name>
    <dbReference type="NCBI Taxonomy" id="1576542"/>
    <lineage>
        <taxon>Eukaryota</taxon>
        <taxon>Fungi</taxon>
        <taxon>Dikarya</taxon>
        <taxon>Ascomycota</taxon>
        <taxon>Pezizomycotina</taxon>
        <taxon>Sordariomycetes</taxon>
        <taxon>Hypocreomycetidae</taxon>
        <taxon>Hypocreales</taxon>
        <taxon>Nectriaceae</taxon>
        <taxon>Thelonectria</taxon>
    </lineage>
</organism>